<dbReference type="STRING" id="474960.SAMN05216180_0498"/>
<dbReference type="Proteomes" id="UP000199158">
    <property type="component" value="Unassembled WGS sequence"/>
</dbReference>
<evidence type="ECO:0000256" key="3">
    <source>
        <dbReference type="ARBA" id="ARBA00023163"/>
    </source>
</evidence>
<dbReference type="PANTHER" id="PTHR30146:SF153">
    <property type="entry name" value="LACTOSE OPERON REPRESSOR"/>
    <property type="match status" value="1"/>
</dbReference>
<keyword evidence="1" id="KW-0805">Transcription regulation</keyword>
<dbReference type="GO" id="GO:0000976">
    <property type="term" value="F:transcription cis-regulatory region binding"/>
    <property type="evidence" value="ECO:0007669"/>
    <property type="project" value="TreeGrafter"/>
</dbReference>
<dbReference type="EMBL" id="FOCG01000001">
    <property type="protein sequence ID" value="SEM54531.1"/>
    <property type="molecule type" value="Genomic_DNA"/>
</dbReference>
<dbReference type="CDD" id="cd06267">
    <property type="entry name" value="PBP1_LacI_sugar_binding-like"/>
    <property type="match status" value="1"/>
</dbReference>
<organism evidence="5 6">
    <name type="scientific">Hydrogenoanaerobacterium saccharovorans</name>
    <dbReference type="NCBI Taxonomy" id="474960"/>
    <lineage>
        <taxon>Bacteria</taxon>
        <taxon>Bacillati</taxon>
        <taxon>Bacillota</taxon>
        <taxon>Clostridia</taxon>
        <taxon>Eubacteriales</taxon>
        <taxon>Oscillospiraceae</taxon>
        <taxon>Hydrogenoanaerobacterium</taxon>
    </lineage>
</organism>
<protein>
    <submittedName>
        <fullName evidence="5">DNA-binding transcriptional regulator, LacI/PurR family</fullName>
    </submittedName>
</protein>
<keyword evidence="3" id="KW-0804">Transcription</keyword>
<feature type="domain" description="HTH gntR-type" evidence="4">
    <location>
        <begin position="7"/>
        <end position="75"/>
    </location>
</feature>
<proteinExistence type="predicted"/>
<accession>A0A1H7Z8G4</accession>
<name>A0A1H7Z8G4_9FIRM</name>
<dbReference type="PRINTS" id="PR00035">
    <property type="entry name" value="HTHGNTR"/>
</dbReference>
<sequence>MAEKNKNPMYQSIFQDLRNKIISGQYLADSFLPPERILSELYKVERPTLRKALSLLADQKYIKKMQGAGNKVIFSSTAHEANVEKEANTIVYAMPDSEGERGPQPYHMEICAHMEKLCAVQNKSLIFTKARAINESVPQWLYSNSVIGIIWVSDVNKFLLKSAHELNIPSVLCCNESSLFPRVNLDDIGGAYIATSHLISRNCKNICHITGVKDYHNAKRRLDGYKRAMLTHGFTIKPNNILYGDWSYESGYNLAFSALSKDPSIDGIFASNDMMALGALNAALQLKRSVPHDLKIIGIDNIEQTQTSVVPISTISFSQADVAAGLFLMLNAVFQRQPVPSEIEIPGNLIVRGST</sequence>
<dbReference type="InterPro" id="IPR046335">
    <property type="entry name" value="LacI/GalR-like_sensor"/>
</dbReference>
<evidence type="ECO:0000313" key="6">
    <source>
        <dbReference type="Proteomes" id="UP000199158"/>
    </source>
</evidence>
<dbReference type="InterPro" id="IPR036388">
    <property type="entry name" value="WH-like_DNA-bd_sf"/>
</dbReference>
<dbReference type="Pfam" id="PF00392">
    <property type="entry name" value="GntR"/>
    <property type="match status" value="1"/>
</dbReference>
<evidence type="ECO:0000259" key="4">
    <source>
        <dbReference type="PROSITE" id="PS50949"/>
    </source>
</evidence>
<dbReference type="GO" id="GO:0003700">
    <property type="term" value="F:DNA-binding transcription factor activity"/>
    <property type="evidence" value="ECO:0007669"/>
    <property type="project" value="InterPro"/>
</dbReference>
<dbReference type="PANTHER" id="PTHR30146">
    <property type="entry name" value="LACI-RELATED TRANSCRIPTIONAL REPRESSOR"/>
    <property type="match status" value="1"/>
</dbReference>
<dbReference type="PROSITE" id="PS50949">
    <property type="entry name" value="HTH_GNTR"/>
    <property type="match status" value="1"/>
</dbReference>
<dbReference type="InterPro" id="IPR036390">
    <property type="entry name" value="WH_DNA-bd_sf"/>
</dbReference>
<dbReference type="AlphaFoldDB" id="A0A1H7Z8G4"/>
<reference evidence="5 6" key="1">
    <citation type="submission" date="2016-10" db="EMBL/GenBank/DDBJ databases">
        <authorList>
            <person name="de Groot N.N."/>
        </authorList>
    </citation>
    <scope>NUCLEOTIDE SEQUENCE [LARGE SCALE GENOMIC DNA]</scope>
    <source>
        <strain evidence="5 6">CGMCC 1.5070</strain>
    </source>
</reference>
<keyword evidence="6" id="KW-1185">Reference proteome</keyword>
<dbReference type="SUPFAM" id="SSF53822">
    <property type="entry name" value="Periplasmic binding protein-like I"/>
    <property type="match status" value="1"/>
</dbReference>
<dbReference type="InterPro" id="IPR028082">
    <property type="entry name" value="Peripla_BP_I"/>
</dbReference>
<dbReference type="RefSeq" id="WP_162840769.1">
    <property type="nucleotide sequence ID" value="NZ_FOCG01000001.1"/>
</dbReference>
<keyword evidence="2 5" id="KW-0238">DNA-binding</keyword>
<dbReference type="InterPro" id="IPR000524">
    <property type="entry name" value="Tscrpt_reg_HTH_GntR"/>
</dbReference>
<evidence type="ECO:0000256" key="1">
    <source>
        <dbReference type="ARBA" id="ARBA00023015"/>
    </source>
</evidence>
<dbReference type="Pfam" id="PF13377">
    <property type="entry name" value="Peripla_BP_3"/>
    <property type="match status" value="1"/>
</dbReference>
<dbReference type="Gene3D" id="3.40.50.2300">
    <property type="match status" value="2"/>
</dbReference>
<dbReference type="SUPFAM" id="SSF46785">
    <property type="entry name" value="Winged helix' DNA-binding domain"/>
    <property type="match status" value="1"/>
</dbReference>
<dbReference type="CDD" id="cd07377">
    <property type="entry name" value="WHTH_GntR"/>
    <property type="match status" value="1"/>
</dbReference>
<dbReference type="SMART" id="SM00345">
    <property type="entry name" value="HTH_GNTR"/>
    <property type="match status" value="1"/>
</dbReference>
<evidence type="ECO:0000313" key="5">
    <source>
        <dbReference type="EMBL" id="SEM54531.1"/>
    </source>
</evidence>
<dbReference type="Gene3D" id="1.10.10.10">
    <property type="entry name" value="Winged helix-like DNA-binding domain superfamily/Winged helix DNA-binding domain"/>
    <property type="match status" value="1"/>
</dbReference>
<gene>
    <name evidence="5" type="ORF">SAMN05216180_0498</name>
</gene>
<evidence type="ECO:0000256" key="2">
    <source>
        <dbReference type="ARBA" id="ARBA00023125"/>
    </source>
</evidence>